<proteinExistence type="predicted"/>
<sequence length="163" mass="18200">MYRAQHTGECMIRPACLLDVPAIINLGNRYVEQEVKTVGHHSAIWNAAESAHHLALAISHEALFLHVAVRDNEVVGFLWGGTHMLAPWDLTLVASDYLFYVTPEFRGTAVGMGLIKAWRNWAESQGCKEVRLSLASGINEERVGKMYSILGFSPFGTVYNHKF</sequence>
<dbReference type="GO" id="GO:0016747">
    <property type="term" value="F:acyltransferase activity, transferring groups other than amino-acyl groups"/>
    <property type="evidence" value="ECO:0007669"/>
    <property type="project" value="InterPro"/>
</dbReference>
<reference evidence="2" key="1">
    <citation type="submission" date="2022-07" db="EMBL/GenBank/DDBJ databases">
        <title>Isolation and characterisation of Klebsiella pneumoniae phages.</title>
        <authorList>
            <person name="Kabwe M."/>
            <person name="Ku H."/>
            <person name="Tucci J."/>
        </authorList>
    </citation>
    <scope>NUCLEOTIDE SEQUENCE</scope>
</reference>
<dbReference type="InterPro" id="IPR016181">
    <property type="entry name" value="Acyl_CoA_acyltransferase"/>
</dbReference>
<dbReference type="CDD" id="cd04301">
    <property type="entry name" value="NAT_SF"/>
    <property type="match status" value="1"/>
</dbReference>
<feature type="domain" description="N-acetyltransferase" evidence="1">
    <location>
        <begin position="10"/>
        <end position="163"/>
    </location>
</feature>
<dbReference type="Pfam" id="PF00583">
    <property type="entry name" value="Acetyltransf_1"/>
    <property type="match status" value="1"/>
</dbReference>
<evidence type="ECO:0000259" key="1">
    <source>
        <dbReference type="PROSITE" id="PS51186"/>
    </source>
</evidence>
<evidence type="ECO:0000313" key="2">
    <source>
        <dbReference type="EMBL" id="UVD41749.1"/>
    </source>
</evidence>
<name>A0A976SVB3_9CAUD</name>
<protein>
    <submittedName>
        <fullName evidence="2">GNAT family N-acetyltransferase</fullName>
    </submittedName>
</protein>
<dbReference type="PROSITE" id="PS51186">
    <property type="entry name" value="GNAT"/>
    <property type="match status" value="1"/>
</dbReference>
<dbReference type="SUPFAM" id="SSF55729">
    <property type="entry name" value="Acyl-CoA N-acyltransferases (Nat)"/>
    <property type="match status" value="1"/>
</dbReference>
<dbReference type="Gene3D" id="3.40.630.30">
    <property type="match status" value="1"/>
</dbReference>
<evidence type="ECO:0000313" key="3">
    <source>
        <dbReference type="Proteomes" id="UP001059123"/>
    </source>
</evidence>
<keyword evidence="3" id="KW-1185">Reference proteome</keyword>
<dbReference type="EMBL" id="OP079918">
    <property type="protein sequence ID" value="UVD41749.1"/>
    <property type="molecule type" value="Genomic_DNA"/>
</dbReference>
<dbReference type="Proteomes" id="UP001059123">
    <property type="component" value="Segment"/>
</dbReference>
<dbReference type="InterPro" id="IPR000182">
    <property type="entry name" value="GNAT_dom"/>
</dbReference>
<gene>
    <name evidence="2" type="ORF">KPN7_15</name>
</gene>
<accession>A0A976SVB3</accession>
<organism evidence="2 3">
    <name type="scientific">Klebsiella phage KPN7</name>
    <dbReference type="NCBI Taxonomy" id="2972462"/>
    <lineage>
        <taxon>Viruses</taxon>
        <taxon>Duplodnaviria</taxon>
        <taxon>Heunggongvirae</taxon>
        <taxon>Uroviricota</taxon>
        <taxon>Caudoviricetes</taxon>
        <taxon>Autographivirales</taxon>
        <taxon>Autosignataviridae</taxon>
        <taxon>Molineuxvirinae</taxon>
        <taxon>Gansuvirus</taxon>
        <taxon>Gansuvirus KPN7</taxon>
    </lineage>
</organism>